<accession>A0ABS6Z2N9</accession>
<organism evidence="2 3">
    <name type="scientific">Streptomyces bambusae</name>
    <dbReference type="NCBI Taxonomy" id="1550616"/>
    <lineage>
        <taxon>Bacteria</taxon>
        <taxon>Bacillati</taxon>
        <taxon>Actinomycetota</taxon>
        <taxon>Actinomycetes</taxon>
        <taxon>Kitasatosporales</taxon>
        <taxon>Streptomycetaceae</taxon>
        <taxon>Streptomyces</taxon>
    </lineage>
</organism>
<protein>
    <submittedName>
        <fullName evidence="2">Uncharacterized protein</fullName>
    </submittedName>
</protein>
<feature type="chain" id="PRO_5045600512" evidence="1">
    <location>
        <begin position="34"/>
        <end position="110"/>
    </location>
</feature>
<sequence length="110" mass="11042">MPTALTRRALTSATAVALATAGPVGLTATPSHGAGPAYPNDMAFLLGGVTVTDVSVASVNDELQATFVTTDNRILHTIRSANGSWTNAAPIDLTGVTGGRTGIAITATYS</sequence>
<dbReference type="Proteomes" id="UP000812013">
    <property type="component" value="Unassembled WGS sequence"/>
</dbReference>
<name>A0ABS6Z2N9_9ACTN</name>
<gene>
    <name evidence="2" type="ORF">GPJ59_03505</name>
</gene>
<keyword evidence="1" id="KW-0732">Signal</keyword>
<proteinExistence type="predicted"/>
<evidence type="ECO:0000313" key="3">
    <source>
        <dbReference type="Proteomes" id="UP000812013"/>
    </source>
</evidence>
<dbReference type="RefSeq" id="WP_219664861.1">
    <property type="nucleotide sequence ID" value="NZ_WTFF01000011.1"/>
</dbReference>
<evidence type="ECO:0000256" key="1">
    <source>
        <dbReference type="SAM" id="SignalP"/>
    </source>
</evidence>
<comment type="caution">
    <text evidence="2">The sequence shown here is derived from an EMBL/GenBank/DDBJ whole genome shotgun (WGS) entry which is preliminary data.</text>
</comment>
<reference evidence="2 3" key="1">
    <citation type="submission" date="2019-12" db="EMBL/GenBank/DDBJ databases">
        <title>Genome sequence of Streptomyces bambusae.</title>
        <authorList>
            <person name="Bansal K."/>
            <person name="Choksket S."/>
            <person name="Korpole S."/>
            <person name="Patil P.B."/>
        </authorList>
    </citation>
    <scope>NUCLEOTIDE SEQUENCE [LARGE SCALE GENOMIC DNA]</scope>
    <source>
        <strain evidence="2 3">SK60</strain>
    </source>
</reference>
<dbReference type="EMBL" id="WTFF01000011">
    <property type="protein sequence ID" value="MBW5480980.1"/>
    <property type="molecule type" value="Genomic_DNA"/>
</dbReference>
<evidence type="ECO:0000313" key="2">
    <source>
        <dbReference type="EMBL" id="MBW5480980.1"/>
    </source>
</evidence>
<feature type="signal peptide" evidence="1">
    <location>
        <begin position="1"/>
        <end position="33"/>
    </location>
</feature>
<keyword evidence="3" id="KW-1185">Reference proteome</keyword>